<evidence type="ECO:0000313" key="4">
    <source>
        <dbReference type="Proteomes" id="UP001314170"/>
    </source>
</evidence>
<comment type="function">
    <text evidence="1">Probable transcription factor.</text>
</comment>
<name>A0AAV1SM07_9ROSI</name>
<evidence type="ECO:0000313" key="3">
    <source>
        <dbReference type="EMBL" id="CAK7351809.1"/>
    </source>
</evidence>
<dbReference type="GO" id="GO:0005634">
    <property type="term" value="C:nucleus"/>
    <property type="evidence" value="ECO:0007669"/>
    <property type="project" value="UniProtKB-SubCell"/>
</dbReference>
<keyword evidence="1" id="KW-0804">Transcription</keyword>
<keyword evidence="1" id="KW-0010">Activator</keyword>
<comment type="similarity">
    <text evidence="1">Belongs to the FLO/LFY family.</text>
</comment>
<sequence>VPSSKLRLRKSMENGEILMMDLDRDDENEDEEHGGAILREREHPFIVIEPGEVAHGKKNDLDYLF</sequence>
<dbReference type="AlphaFoldDB" id="A0AAV1SM07"/>
<comment type="subcellular location">
    <subcellularLocation>
        <location evidence="1">Nucleus</location>
    </subcellularLocation>
</comment>
<keyword evidence="4" id="KW-1185">Reference proteome</keyword>
<dbReference type="GO" id="GO:0006355">
    <property type="term" value="P:regulation of DNA-templated transcription"/>
    <property type="evidence" value="ECO:0007669"/>
    <property type="project" value="UniProtKB-UniRule"/>
</dbReference>
<gene>
    <name evidence="3" type="ORF">DCAF_LOCUS24008</name>
</gene>
<dbReference type="EMBL" id="CAWUPB010001189">
    <property type="protein sequence ID" value="CAK7351809.1"/>
    <property type="molecule type" value="Genomic_DNA"/>
</dbReference>
<dbReference type="GO" id="GO:0003677">
    <property type="term" value="F:DNA binding"/>
    <property type="evidence" value="ECO:0007669"/>
    <property type="project" value="UniProtKB-UniRule"/>
</dbReference>
<protein>
    <recommendedName>
        <fullName evidence="1">Floricaula/leafy-like transcription factor</fullName>
    </recommendedName>
</protein>
<dbReference type="PANTHER" id="PTHR36079">
    <property type="entry name" value="PROTEIN LEAFY"/>
    <property type="match status" value="1"/>
</dbReference>
<keyword evidence="1" id="KW-0539">Nucleus</keyword>
<dbReference type="Proteomes" id="UP001314170">
    <property type="component" value="Unassembled WGS sequence"/>
</dbReference>
<evidence type="ECO:0000256" key="1">
    <source>
        <dbReference type="RuleBase" id="RU366064"/>
    </source>
</evidence>
<keyword evidence="1" id="KW-0805">Transcription regulation</keyword>
<organism evidence="3 4">
    <name type="scientific">Dovyalis caffra</name>
    <dbReference type="NCBI Taxonomy" id="77055"/>
    <lineage>
        <taxon>Eukaryota</taxon>
        <taxon>Viridiplantae</taxon>
        <taxon>Streptophyta</taxon>
        <taxon>Embryophyta</taxon>
        <taxon>Tracheophyta</taxon>
        <taxon>Spermatophyta</taxon>
        <taxon>Magnoliopsida</taxon>
        <taxon>eudicotyledons</taxon>
        <taxon>Gunneridae</taxon>
        <taxon>Pentapetalae</taxon>
        <taxon>rosids</taxon>
        <taxon>fabids</taxon>
        <taxon>Malpighiales</taxon>
        <taxon>Salicaceae</taxon>
        <taxon>Flacourtieae</taxon>
        <taxon>Dovyalis</taxon>
    </lineage>
</organism>
<dbReference type="Pfam" id="PF17538">
    <property type="entry name" value="C_LFY_FLO"/>
    <property type="match status" value="1"/>
</dbReference>
<dbReference type="InterPro" id="IPR038276">
    <property type="entry name" value="Floricaula/leafy_C_sf"/>
</dbReference>
<dbReference type="InterPro" id="IPR002910">
    <property type="entry name" value="FLO_LFY"/>
</dbReference>
<accession>A0AAV1SM07</accession>
<dbReference type="PANTHER" id="PTHR36079:SF1">
    <property type="entry name" value="PROTEIN LEAFY"/>
    <property type="match status" value="1"/>
</dbReference>
<proteinExistence type="inferred from homology"/>
<dbReference type="InterPro" id="IPR035209">
    <property type="entry name" value="FLO/LFY_C"/>
</dbReference>
<dbReference type="Gene3D" id="1.10.4180.10">
    <property type="entry name" value="Protein LEAFY"/>
    <property type="match status" value="1"/>
</dbReference>
<evidence type="ECO:0000259" key="2">
    <source>
        <dbReference type="Pfam" id="PF17538"/>
    </source>
</evidence>
<keyword evidence="1" id="KW-0238">DNA-binding</keyword>
<comment type="caution">
    <text evidence="3">The sequence shown here is derived from an EMBL/GenBank/DDBJ whole genome shotgun (WGS) entry which is preliminary data.</text>
</comment>
<reference evidence="3 4" key="1">
    <citation type="submission" date="2024-01" db="EMBL/GenBank/DDBJ databases">
        <authorList>
            <person name="Waweru B."/>
        </authorList>
    </citation>
    <scope>NUCLEOTIDE SEQUENCE [LARGE SCALE GENOMIC DNA]</scope>
</reference>
<feature type="non-terminal residue" evidence="3">
    <location>
        <position position="1"/>
    </location>
</feature>
<feature type="domain" description="Floricaula/leafy DNA-binding C-terminal" evidence="2">
    <location>
        <begin position="34"/>
        <end position="65"/>
    </location>
</feature>